<protein>
    <submittedName>
        <fullName evidence="1">Uncharacterized protein</fullName>
    </submittedName>
</protein>
<accession>A0A4Y2NSF3</accession>
<evidence type="ECO:0000313" key="2">
    <source>
        <dbReference type="Proteomes" id="UP000499080"/>
    </source>
</evidence>
<reference evidence="1 2" key="1">
    <citation type="journal article" date="2019" name="Sci. Rep.">
        <title>Orb-weaving spider Araneus ventricosus genome elucidates the spidroin gene catalogue.</title>
        <authorList>
            <person name="Kono N."/>
            <person name="Nakamura H."/>
            <person name="Ohtoshi R."/>
            <person name="Moran D.A.P."/>
            <person name="Shinohara A."/>
            <person name="Yoshida Y."/>
            <person name="Fujiwara M."/>
            <person name="Mori M."/>
            <person name="Tomita M."/>
            <person name="Arakawa K."/>
        </authorList>
    </citation>
    <scope>NUCLEOTIDE SEQUENCE [LARGE SCALE GENOMIC DNA]</scope>
</reference>
<gene>
    <name evidence="1" type="ORF">AVEN_106923_1</name>
</gene>
<dbReference type="AlphaFoldDB" id="A0A4Y2NSF3"/>
<dbReference type="Proteomes" id="UP000499080">
    <property type="component" value="Unassembled WGS sequence"/>
</dbReference>
<sequence>MSIRKSLGQATPAGLTITILSLRLRKSKMSLSKLYSKSTPVHNSSSKTHKAGFPVPLFLMGTILFQRNTQTSFCVETNSAKGSALFESSLAHLTGLLFVVGNTVLRGSAITKGSATTLQGFANGFVLLWLLSSLAVVKARVTTLCRVNYPNA</sequence>
<name>A0A4Y2NSF3_ARAVE</name>
<proteinExistence type="predicted"/>
<comment type="caution">
    <text evidence="1">The sequence shown here is derived from an EMBL/GenBank/DDBJ whole genome shotgun (WGS) entry which is preliminary data.</text>
</comment>
<evidence type="ECO:0000313" key="1">
    <source>
        <dbReference type="EMBL" id="GBN40967.1"/>
    </source>
</evidence>
<organism evidence="1 2">
    <name type="scientific">Araneus ventricosus</name>
    <name type="common">Orbweaver spider</name>
    <name type="synonym">Epeira ventricosa</name>
    <dbReference type="NCBI Taxonomy" id="182803"/>
    <lineage>
        <taxon>Eukaryota</taxon>
        <taxon>Metazoa</taxon>
        <taxon>Ecdysozoa</taxon>
        <taxon>Arthropoda</taxon>
        <taxon>Chelicerata</taxon>
        <taxon>Arachnida</taxon>
        <taxon>Araneae</taxon>
        <taxon>Araneomorphae</taxon>
        <taxon>Entelegynae</taxon>
        <taxon>Araneoidea</taxon>
        <taxon>Araneidae</taxon>
        <taxon>Araneus</taxon>
    </lineage>
</organism>
<keyword evidence="2" id="KW-1185">Reference proteome</keyword>
<dbReference type="EMBL" id="BGPR01009580">
    <property type="protein sequence ID" value="GBN40967.1"/>
    <property type="molecule type" value="Genomic_DNA"/>
</dbReference>